<dbReference type="Proteomes" id="UP000053144">
    <property type="component" value="Unassembled WGS sequence"/>
</dbReference>
<sequence length="158" mass="17795">MTPAELEMLNTLDSLPRQLPSWKLINYLAWDDLNAEVFSMICLSCYFAFDLVITELNFMLLFRCGGTSKAEEGCSRKILPRRIIKATAEYLCHSWGSMARSYAPSSCDGSTGGVQTDESSRSAVWILEASPMSDDAAEWRGNARLKEERRSNIENPRI</sequence>
<reference evidence="2" key="1">
    <citation type="journal article" date="2015" name="Proc. Natl. Acad. Sci. U.S.A.">
        <title>Genome sequencing of adzuki bean (Vigna angularis) provides insight into high starch and low fat accumulation and domestication.</title>
        <authorList>
            <person name="Yang K."/>
            <person name="Tian Z."/>
            <person name="Chen C."/>
            <person name="Luo L."/>
            <person name="Zhao B."/>
            <person name="Wang Z."/>
            <person name="Yu L."/>
            <person name="Li Y."/>
            <person name="Sun Y."/>
            <person name="Li W."/>
            <person name="Chen Y."/>
            <person name="Li Y."/>
            <person name="Zhang Y."/>
            <person name="Ai D."/>
            <person name="Zhao J."/>
            <person name="Shang C."/>
            <person name="Ma Y."/>
            <person name="Wu B."/>
            <person name="Wang M."/>
            <person name="Gao L."/>
            <person name="Sun D."/>
            <person name="Zhang P."/>
            <person name="Guo F."/>
            <person name="Wang W."/>
            <person name="Li Y."/>
            <person name="Wang J."/>
            <person name="Varshney R.K."/>
            <person name="Wang J."/>
            <person name="Ling H.Q."/>
            <person name="Wan P."/>
        </authorList>
    </citation>
    <scope>NUCLEOTIDE SEQUENCE</scope>
    <source>
        <strain evidence="2">cv. Jingnong 6</strain>
    </source>
</reference>
<accession>A0A0L9T5C1</accession>
<proteinExistence type="predicted"/>
<dbReference type="EMBL" id="KQ258262">
    <property type="protein sequence ID" value="KOM25304.1"/>
    <property type="molecule type" value="Genomic_DNA"/>
</dbReference>
<dbReference type="Gramene" id="KOM25304">
    <property type="protein sequence ID" value="KOM25304"/>
    <property type="gene ID" value="LR48_Vigan86s002300"/>
</dbReference>
<organism evidence="1 2">
    <name type="scientific">Phaseolus angularis</name>
    <name type="common">Azuki bean</name>
    <name type="synonym">Vigna angularis</name>
    <dbReference type="NCBI Taxonomy" id="3914"/>
    <lineage>
        <taxon>Eukaryota</taxon>
        <taxon>Viridiplantae</taxon>
        <taxon>Streptophyta</taxon>
        <taxon>Embryophyta</taxon>
        <taxon>Tracheophyta</taxon>
        <taxon>Spermatophyta</taxon>
        <taxon>Magnoliopsida</taxon>
        <taxon>eudicotyledons</taxon>
        <taxon>Gunneridae</taxon>
        <taxon>Pentapetalae</taxon>
        <taxon>rosids</taxon>
        <taxon>fabids</taxon>
        <taxon>Fabales</taxon>
        <taxon>Fabaceae</taxon>
        <taxon>Papilionoideae</taxon>
        <taxon>50 kb inversion clade</taxon>
        <taxon>NPAAA clade</taxon>
        <taxon>indigoferoid/millettioid clade</taxon>
        <taxon>Phaseoleae</taxon>
        <taxon>Vigna</taxon>
    </lineage>
</organism>
<evidence type="ECO:0000313" key="1">
    <source>
        <dbReference type="EMBL" id="KOM25304.1"/>
    </source>
</evidence>
<evidence type="ECO:0000313" key="2">
    <source>
        <dbReference type="Proteomes" id="UP000053144"/>
    </source>
</evidence>
<name>A0A0L9T5C1_PHAAN</name>
<dbReference type="AlphaFoldDB" id="A0A0L9T5C1"/>
<protein>
    <submittedName>
        <fullName evidence="1">Uncharacterized protein</fullName>
    </submittedName>
</protein>
<gene>
    <name evidence="1" type="ORF">LR48_Vigan86s002300</name>
</gene>